<feature type="transmembrane region" description="Helical" evidence="8">
    <location>
        <begin position="179"/>
        <end position="199"/>
    </location>
</feature>
<feature type="transmembrane region" description="Helical" evidence="8">
    <location>
        <begin position="268"/>
        <end position="289"/>
    </location>
</feature>
<evidence type="ECO:0000256" key="2">
    <source>
        <dbReference type="ARBA" id="ARBA00007362"/>
    </source>
</evidence>
<proteinExistence type="inferred from homology"/>
<dbReference type="InterPro" id="IPR004626">
    <property type="entry name" value="RarD"/>
</dbReference>
<evidence type="ECO:0000256" key="1">
    <source>
        <dbReference type="ARBA" id="ARBA00004651"/>
    </source>
</evidence>
<keyword evidence="3" id="KW-0813">Transport</keyword>
<dbReference type="NCBIfam" id="TIGR00688">
    <property type="entry name" value="rarD"/>
    <property type="match status" value="1"/>
</dbReference>
<dbReference type="RefSeq" id="WP_168876075.1">
    <property type="nucleotide sequence ID" value="NZ_JABAIM010000001.1"/>
</dbReference>
<dbReference type="AlphaFoldDB" id="A0A847RXJ6"/>
<evidence type="ECO:0000256" key="6">
    <source>
        <dbReference type="ARBA" id="ARBA00022989"/>
    </source>
</evidence>
<dbReference type="InterPro" id="IPR037185">
    <property type="entry name" value="EmrE-like"/>
</dbReference>
<dbReference type="Pfam" id="PF00892">
    <property type="entry name" value="EamA"/>
    <property type="match status" value="2"/>
</dbReference>
<feature type="transmembrane region" description="Helical" evidence="8">
    <location>
        <begin position="244"/>
        <end position="262"/>
    </location>
</feature>
<evidence type="ECO:0000256" key="3">
    <source>
        <dbReference type="ARBA" id="ARBA00022448"/>
    </source>
</evidence>
<evidence type="ECO:0000256" key="7">
    <source>
        <dbReference type="ARBA" id="ARBA00023136"/>
    </source>
</evidence>
<accession>A0A847RXJ6</accession>
<sequence>MSAAQVRQGIWYGLGAYFCWGLFPLYWRPLHALPATEILAHRMVWSLPVLIVLLAWQGDWRQVLAALRQWRSSRLFLCSALLLGCNWGVYIWAVNQGKVLEASLGYFINPLVNVLLGSVLLHERLRPGQWLSVALAAAGVAWLGWQLGTLPWVALVLAFSFGFYGFLRKTAALGSLEGLSMEAILLFLPALGYLLWLSWQGQGHFGHIDSGRTLLLMGTGIVTVIPLLMFGAGARRLPLSTLGLLQYLSPTLQLLIGALLYHEPFDQVRLIGFGLIWLALLVFTAEGFWQRRN</sequence>
<keyword evidence="11" id="KW-1185">Reference proteome</keyword>
<keyword evidence="5 8" id="KW-0812">Transmembrane</keyword>
<evidence type="ECO:0000313" key="11">
    <source>
        <dbReference type="Proteomes" id="UP000587991"/>
    </source>
</evidence>
<feature type="transmembrane region" description="Helical" evidence="8">
    <location>
        <begin position="211"/>
        <end position="232"/>
    </location>
</feature>
<feature type="domain" description="EamA" evidence="9">
    <location>
        <begin position="153"/>
        <end position="283"/>
    </location>
</feature>
<keyword evidence="7 8" id="KW-0472">Membrane</keyword>
<feature type="transmembrane region" description="Helical" evidence="8">
    <location>
        <begin position="9"/>
        <end position="27"/>
    </location>
</feature>
<evidence type="ECO:0000313" key="10">
    <source>
        <dbReference type="EMBL" id="NLR74461.1"/>
    </source>
</evidence>
<keyword evidence="6 8" id="KW-1133">Transmembrane helix</keyword>
<evidence type="ECO:0000259" key="9">
    <source>
        <dbReference type="Pfam" id="PF00892"/>
    </source>
</evidence>
<protein>
    <submittedName>
        <fullName evidence="10">EamA family transporter RarD</fullName>
    </submittedName>
</protein>
<feature type="transmembrane region" description="Helical" evidence="8">
    <location>
        <begin position="76"/>
        <end position="93"/>
    </location>
</feature>
<dbReference type="EMBL" id="JABAIM010000001">
    <property type="protein sequence ID" value="NLR74461.1"/>
    <property type="molecule type" value="Genomic_DNA"/>
</dbReference>
<evidence type="ECO:0000256" key="8">
    <source>
        <dbReference type="SAM" id="Phobius"/>
    </source>
</evidence>
<feature type="transmembrane region" description="Helical" evidence="8">
    <location>
        <begin position="99"/>
        <end position="121"/>
    </location>
</feature>
<keyword evidence="4" id="KW-1003">Cell membrane</keyword>
<dbReference type="PANTHER" id="PTHR22911">
    <property type="entry name" value="ACYL-MALONYL CONDENSING ENZYME-RELATED"/>
    <property type="match status" value="1"/>
</dbReference>
<reference evidence="10 11" key="1">
    <citation type="submission" date="2020-04" db="EMBL/GenBank/DDBJ databases">
        <title>Draft genome of Leeia sp. IMCC25680.</title>
        <authorList>
            <person name="Song J."/>
            <person name="Cho J.-C."/>
        </authorList>
    </citation>
    <scope>NUCLEOTIDE SEQUENCE [LARGE SCALE GENOMIC DNA]</scope>
    <source>
        <strain evidence="10 11">IMCC25680</strain>
    </source>
</reference>
<dbReference type="GO" id="GO:0005886">
    <property type="term" value="C:plasma membrane"/>
    <property type="evidence" value="ECO:0007669"/>
    <property type="project" value="UniProtKB-SubCell"/>
</dbReference>
<dbReference type="SUPFAM" id="SSF103481">
    <property type="entry name" value="Multidrug resistance efflux transporter EmrE"/>
    <property type="match status" value="2"/>
</dbReference>
<dbReference type="InterPro" id="IPR000620">
    <property type="entry name" value="EamA_dom"/>
</dbReference>
<feature type="transmembrane region" description="Helical" evidence="8">
    <location>
        <begin position="151"/>
        <end position="167"/>
    </location>
</feature>
<gene>
    <name evidence="10" type="primary">rarD</name>
    <name evidence="10" type="ORF">HF682_04755</name>
</gene>
<evidence type="ECO:0000256" key="4">
    <source>
        <dbReference type="ARBA" id="ARBA00022475"/>
    </source>
</evidence>
<feature type="transmembrane region" description="Helical" evidence="8">
    <location>
        <begin position="128"/>
        <end position="145"/>
    </location>
</feature>
<feature type="domain" description="EamA" evidence="9">
    <location>
        <begin position="9"/>
        <end position="143"/>
    </location>
</feature>
<feature type="transmembrane region" description="Helical" evidence="8">
    <location>
        <begin position="39"/>
        <end position="56"/>
    </location>
</feature>
<name>A0A847RXJ6_9NEIS</name>
<comment type="caution">
    <text evidence="10">The sequence shown here is derived from an EMBL/GenBank/DDBJ whole genome shotgun (WGS) entry which is preliminary data.</text>
</comment>
<dbReference type="PANTHER" id="PTHR22911:SF137">
    <property type="entry name" value="SOLUTE CARRIER FAMILY 35 MEMBER G2-RELATED"/>
    <property type="match status" value="1"/>
</dbReference>
<comment type="similarity">
    <text evidence="2">Belongs to the EamA transporter family.</text>
</comment>
<organism evidence="10 11">
    <name type="scientific">Leeia aquatica</name>
    <dbReference type="NCBI Taxonomy" id="2725557"/>
    <lineage>
        <taxon>Bacteria</taxon>
        <taxon>Pseudomonadati</taxon>
        <taxon>Pseudomonadota</taxon>
        <taxon>Betaproteobacteria</taxon>
        <taxon>Neisseriales</taxon>
        <taxon>Leeiaceae</taxon>
        <taxon>Leeia</taxon>
    </lineage>
</organism>
<evidence type="ECO:0000256" key="5">
    <source>
        <dbReference type="ARBA" id="ARBA00022692"/>
    </source>
</evidence>
<dbReference type="Proteomes" id="UP000587991">
    <property type="component" value="Unassembled WGS sequence"/>
</dbReference>
<comment type="subcellular location">
    <subcellularLocation>
        <location evidence="1">Cell membrane</location>
        <topology evidence="1">Multi-pass membrane protein</topology>
    </subcellularLocation>
</comment>